<organism evidence="2 3">
    <name type="scientific">Pseudallescheria apiosperma</name>
    <name type="common">Scedosporium apiospermum</name>
    <dbReference type="NCBI Taxonomy" id="563466"/>
    <lineage>
        <taxon>Eukaryota</taxon>
        <taxon>Fungi</taxon>
        <taxon>Dikarya</taxon>
        <taxon>Ascomycota</taxon>
        <taxon>Pezizomycotina</taxon>
        <taxon>Sordariomycetes</taxon>
        <taxon>Hypocreomycetidae</taxon>
        <taxon>Microascales</taxon>
        <taxon>Microascaceae</taxon>
        <taxon>Scedosporium</taxon>
    </lineage>
</organism>
<feature type="domain" description="Heterokaryon incompatibility" evidence="1">
    <location>
        <begin position="65"/>
        <end position="225"/>
    </location>
</feature>
<dbReference type="GeneID" id="27723372"/>
<dbReference type="Gene3D" id="1.20.5.340">
    <property type="match status" value="2"/>
</dbReference>
<comment type="caution">
    <text evidence="2">The sequence shown here is derived from an EMBL/GenBank/DDBJ whole genome shotgun (WGS) entry which is preliminary data.</text>
</comment>
<keyword evidence="3" id="KW-1185">Reference proteome</keyword>
<evidence type="ECO:0000259" key="1">
    <source>
        <dbReference type="Pfam" id="PF06985"/>
    </source>
</evidence>
<name>A0A084G8M1_PSEDA</name>
<dbReference type="Pfam" id="PF06985">
    <property type="entry name" value="HET"/>
    <property type="match status" value="1"/>
</dbReference>
<reference evidence="2 3" key="1">
    <citation type="journal article" date="2014" name="Genome Announc.">
        <title>Draft genome sequence of the pathogenic fungus Scedosporium apiospermum.</title>
        <authorList>
            <person name="Vandeputte P."/>
            <person name="Ghamrawi S."/>
            <person name="Rechenmann M."/>
            <person name="Iltis A."/>
            <person name="Giraud S."/>
            <person name="Fleury M."/>
            <person name="Thornton C."/>
            <person name="Delhaes L."/>
            <person name="Meyer W."/>
            <person name="Papon N."/>
            <person name="Bouchara J.P."/>
        </authorList>
    </citation>
    <scope>NUCLEOTIDE SEQUENCE [LARGE SCALE GENOMIC DNA]</scope>
    <source>
        <strain evidence="2 3">IHEM 14462</strain>
    </source>
</reference>
<dbReference type="InterPro" id="IPR052895">
    <property type="entry name" value="HetReg/Transcr_Mod"/>
</dbReference>
<protein>
    <recommendedName>
        <fullName evidence="1">Heterokaryon incompatibility domain-containing protein</fullName>
    </recommendedName>
</protein>
<accession>A0A084G8M1</accession>
<dbReference type="PANTHER" id="PTHR24148:SF73">
    <property type="entry name" value="HET DOMAIN PROTEIN (AFU_ORTHOLOGUE AFUA_8G01020)"/>
    <property type="match status" value="1"/>
</dbReference>
<evidence type="ECO:0000313" key="3">
    <source>
        <dbReference type="Proteomes" id="UP000028545"/>
    </source>
</evidence>
<dbReference type="RefSeq" id="XP_016643482.1">
    <property type="nucleotide sequence ID" value="XM_016786880.1"/>
</dbReference>
<dbReference type="OrthoDB" id="194358at2759"/>
<sequence length="562" mass="64294">MDEQRATSSTPSNGEFSGFPFKYRDLDLERPTFRLVRLFKGESTDCLGCEIFHASFCNRETSISYDALSYTWGNDEDRRILYVRGGQLEVTPNLYAVLEALRSSTQDRILWIDALCINQKSLGERQHQVGQMGRIYGSADTVLFWLGPSTSATNIALESLKKLQEQSAMYNYKTWNRMDQRWDKLWSDLLPELENTYPNLSSRLREGLQDLLSRSWFERVWILQEVANSKKAYVCCGKMDPENLPNPLGNTTILPRKAPIVPAQYLRGREIWDVLLQQWSSIEIPNEVVREAARNGGKEDMELLLQRRPHDIDITREVIEAVVENTTGGNEIVAFLLHQRGYETTIVAGWTSQGEDMIIRLLLNEMACLTENIIHAAVITWSPAGLRQLFKKMPLRTTMTSQDIMKAVVGYSEPLQSGLHEEKWYKIPVRREARDSKEWILDLVLQERGDEITITEEIMKVAARNPNPGVLEFLIRERGYEITITEEVMKAAAQNASPLVLELLLDKRGHEITITEEVMKAAAQNANPLVLDLLWRKRTGIAEYVADLRQSIIRSDIMSGPE</sequence>
<dbReference type="InterPro" id="IPR010730">
    <property type="entry name" value="HET"/>
</dbReference>
<dbReference type="Proteomes" id="UP000028545">
    <property type="component" value="Unassembled WGS sequence"/>
</dbReference>
<gene>
    <name evidence="2" type="ORF">SAPIO_CDS4300</name>
</gene>
<dbReference type="Pfam" id="PF23397">
    <property type="entry name" value="DUF7104"/>
    <property type="match status" value="4"/>
</dbReference>
<dbReference type="EMBL" id="JOWA01000091">
    <property type="protein sequence ID" value="KEZ43683.1"/>
    <property type="molecule type" value="Genomic_DNA"/>
</dbReference>
<dbReference type="InterPro" id="IPR055530">
    <property type="entry name" value="DUF7104"/>
</dbReference>
<dbReference type="VEuPathDB" id="FungiDB:SAPIO_CDS4300"/>
<evidence type="ECO:0000313" key="2">
    <source>
        <dbReference type="EMBL" id="KEZ43683.1"/>
    </source>
</evidence>
<dbReference type="AlphaFoldDB" id="A0A084G8M1"/>
<dbReference type="PANTHER" id="PTHR24148">
    <property type="entry name" value="ANKYRIN REPEAT DOMAIN-CONTAINING PROTEIN 39 HOMOLOG-RELATED"/>
    <property type="match status" value="1"/>
</dbReference>
<proteinExistence type="predicted"/>
<dbReference type="KEGG" id="sapo:SAPIO_CDS4300"/>
<dbReference type="HOGENOM" id="CLU_004184_3_5_1"/>